<dbReference type="SUPFAM" id="SSF51658">
    <property type="entry name" value="Xylose isomerase-like"/>
    <property type="match status" value="1"/>
</dbReference>
<protein>
    <submittedName>
        <fullName evidence="2">Sugar phosphate isomerase/epimerase</fullName>
    </submittedName>
</protein>
<name>A0A9D5M084_9FIRM</name>
<dbReference type="Gene3D" id="3.20.20.150">
    <property type="entry name" value="Divalent-metal-dependent TIM barrel enzymes"/>
    <property type="match status" value="1"/>
</dbReference>
<sequence>MNQFIISGFSDEIDPSIDRQFAHLKKLGISYFEPRNVDGKNISELTEEEAYALKKKMDAEGIKVSSIGSPIGKIQITDDFEPHFQLLLHVMKLAKILDTAYIRIFSFFIPKGENPEKYREEVMHRMRRMTEAAEKENIILLHENEKEIYGDVAIRCKDILDTVNSPNLRAVFDPANFIQCGQKVFPEAYALLRPYVVYMHIKDALKDGKVVPAGMGEGSIAELLSALKDSGYQGFLSLEPHLGEFEGLSALENGDLMKGLEKSTPDKFTLAHRSLVQILERMDA</sequence>
<comment type="caution">
    <text evidence="2">The sequence shown here is derived from an EMBL/GenBank/DDBJ whole genome shotgun (WGS) entry which is preliminary data.</text>
</comment>
<dbReference type="GO" id="GO:0016853">
    <property type="term" value="F:isomerase activity"/>
    <property type="evidence" value="ECO:0007669"/>
    <property type="project" value="UniProtKB-KW"/>
</dbReference>
<dbReference type="PANTHER" id="PTHR12110:SF53">
    <property type="entry name" value="BLR5974 PROTEIN"/>
    <property type="match status" value="1"/>
</dbReference>
<dbReference type="RefSeq" id="WP_226392321.1">
    <property type="nucleotide sequence ID" value="NZ_JADCKB010000007.1"/>
</dbReference>
<evidence type="ECO:0000313" key="3">
    <source>
        <dbReference type="Proteomes" id="UP000806542"/>
    </source>
</evidence>
<dbReference type="InterPro" id="IPR013022">
    <property type="entry name" value="Xyl_isomerase-like_TIM-brl"/>
</dbReference>
<dbReference type="EMBL" id="JADCKB010000007">
    <property type="protein sequence ID" value="MBE5039756.1"/>
    <property type="molecule type" value="Genomic_DNA"/>
</dbReference>
<evidence type="ECO:0000259" key="1">
    <source>
        <dbReference type="Pfam" id="PF01261"/>
    </source>
</evidence>
<organism evidence="2 3">
    <name type="scientific">Ructibacterium gallinarum</name>
    <dbReference type="NCBI Taxonomy" id="2779355"/>
    <lineage>
        <taxon>Bacteria</taxon>
        <taxon>Bacillati</taxon>
        <taxon>Bacillota</taxon>
        <taxon>Clostridia</taxon>
        <taxon>Eubacteriales</taxon>
        <taxon>Oscillospiraceae</taxon>
        <taxon>Ructibacterium</taxon>
    </lineage>
</organism>
<dbReference type="InterPro" id="IPR050312">
    <property type="entry name" value="IolE/XylAMocC-like"/>
</dbReference>
<keyword evidence="3" id="KW-1185">Reference proteome</keyword>
<dbReference type="Proteomes" id="UP000806542">
    <property type="component" value="Unassembled WGS sequence"/>
</dbReference>
<reference evidence="2" key="1">
    <citation type="submission" date="2020-10" db="EMBL/GenBank/DDBJ databases">
        <title>ChiBAC.</title>
        <authorList>
            <person name="Zenner C."/>
            <person name="Hitch T.C.A."/>
            <person name="Clavel T."/>
        </authorList>
    </citation>
    <scope>NUCLEOTIDE SEQUENCE</scope>
    <source>
        <strain evidence="2">DSM 107454</strain>
    </source>
</reference>
<gene>
    <name evidence="2" type="ORF">INF28_04675</name>
</gene>
<keyword evidence="2" id="KW-0413">Isomerase</keyword>
<dbReference type="Pfam" id="PF01261">
    <property type="entry name" value="AP_endonuc_2"/>
    <property type="match status" value="1"/>
</dbReference>
<accession>A0A9D5M084</accession>
<dbReference type="AlphaFoldDB" id="A0A9D5M084"/>
<dbReference type="PANTHER" id="PTHR12110">
    <property type="entry name" value="HYDROXYPYRUVATE ISOMERASE"/>
    <property type="match status" value="1"/>
</dbReference>
<feature type="domain" description="Xylose isomerase-like TIM barrel" evidence="1">
    <location>
        <begin position="21"/>
        <end position="241"/>
    </location>
</feature>
<proteinExistence type="predicted"/>
<dbReference type="InterPro" id="IPR036237">
    <property type="entry name" value="Xyl_isomerase-like_sf"/>
</dbReference>
<evidence type="ECO:0000313" key="2">
    <source>
        <dbReference type="EMBL" id="MBE5039756.1"/>
    </source>
</evidence>